<dbReference type="Proteomes" id="UP001383192">
    <property type="component" value="Unassembled WGS sequence"/>
</dbReference>
<gene>
    <name evidence="2" type="ORF">VNI00_006357</name>
</gene>
<feature type="region of interest" description="Disordered" evidence="1">
    <location>
        <begin position="749"/>
        <end position="782"/>
    </location>
</feature>
<evidence type="ECO:0000256" key="1">
    <source>
        <dbReference type="SAM" id="MobiDB-lite"/>
    </source>
</evidence>
<feature type="compositionally biased region" description="Low complexity" evidence="1">
    <location>
        <begin position="962"/>
        <end position="971"/>
    </location>
</feature>
<keyword evidence="3" id="KW-1185">Reference proteome</keyword>
<evidence type="ECO:0000313" key="3">
    <source>
        <dbReference type="Proteomes" id="UP001383192"/>
    </source>
</evidence>
<reference evidence="2 3" key="1">
    <citation type="submission" date="2024-01" db="EMBL/GenBank/DDBJ databases">
        <title>A draft genome for a cacao thread blight-causing isolate of Paramarasmius palmivorus.</title>
        <authorList>
            <person name="Baruah I.K."/>
            <person name="Bukari Y."/>
            <person name="Amoako-Attah I."/>
            <person name="Meinhardt L.W."/>
            <person name="Bailey B.A."/>
            <person name="Cohen S.P."/>
        </authorList>
    </citation>
    <scope>NUCLEOTIDE SEQUENCE [LARGE SCALE GENOMIC DNA]</scope>
    <source>
        <strain evidence="2 3">GH-12</strain>
    </source>
</reference>
<name>A0AAW0D878_9AGAR</name>
<proteinExistence type="predicted"/>
<feature type="compositionally biased region" description="Polar residues" evidence="1">
    <location>
        <begin position="752"/>
        <end position="767"/>
    </location>
</feature>
<feature type="compositionally biased region" description="Basic and acidic residues" evidence="1">
    <location>
        <begin position="986"/>
        <end position="1017"/>
    </location>
</feature>
<evidence type="ECO:0000313" key="2">
    <source>
        <dbReference type="EMBL" id="KAK7047589.1"/>
    </source>
</evidence>
<protein>
    <submittedName>
        <fullName evidence="2">Uncharacterized protein</fullName>
    </submittedName>
</protein>
<organism evidence="2 3">
    <name type="scientific">Paramarasmius palmivorus</name>
    <dbReference type="NCBI Taxonomy" id="297713"/>
    <lineage>
        <taxon>Eukaryota</taxon>
        <taxon>Fungi</taxon>
        <taxon>Dikarya</taxon>
        <taxon>Basidiomycota</taxon>
        <taxon>Agaricomycotina</taxon>
        <taxon>Agaricomycetes</taxon>
        <taxon>Agaricomycetidae</taxon>
        <taxon>Agaricales</taxon>
        <taxon>Marasmiineae</taxon>
        <taxon>Marasmiaceae</taxon>
        <taxon>Paramarasmius</taxon>
    </lineage>
</organism>
<dbReference type="EMBL" id="JAYKXP010000019">
    <property type="protein sequence ID" value="KAK7047589.1"/>
    <property type="molecule type" value="Genomic_DNA"/>
</dbReference>
<dbReference type="AlphaFoldDB" id="A0AAW0D878"/>
<comment type="caution">
    <text evidence="2">The sequence shown here is derived from an EMBL/GenBank/DDBJ whole genome shotgun (WGS) entry which is preliminary data.</text>
</comment>
<feature type="compositionally biased region" description="Low complexity" evidence="1">
    <location>
        <begin position="1030"/>
        <end position="1041"/>
    </location>
</feature>
<feature type="compositionally biased region" description="Basic and acidic residues" evidence="1">
    <location>
        <begin position="1048"/>
        <end position="1059"/>
    </location>
</feature>
<feature type="region of interest" description="Disordered" evidence="1">
    <location>
        <begin position="947"/>
        <end position="1059"/>
    </location>
</feature>
<accession>A0AAW0D878</accession>
<sequence length="1059" mass="119280">MATESPESGLVRQICEFMIPINTHISELVSKDKDAWVDLWVLSEEFHGLDPQVSRFLEALKLPAVVGSPSRPNLLFHNLGIMESSALTHSLRAIFVPTVHRLLVNVSGSGKTRIVLEGLLRNWGLYFVCRDDGTYIGSRDLHDTLDRIPQHPQFTEDLRPLSVKADTKTKHDAALKDNCRIAASILNAVLLARLVIFNQFLQSMETHMKKEHHPEVSHYMKKWLWLQLQPGILHPDYEDVFVSLTEQISGFPIEHLSKEIIRVRDSIRTKLSRLMGHSHFYIVIDEAQEASSKYRGAFMSANKIQYRPVLRELVFGWTDLLNSRTALHMSYVVTGTGISLGDLSEAVGSAAFKHHSHQFLWSGATGAFDTREDQEAYVRKYVPPEILDTDSGKKLLERIWHWLRGRYRMTASFLTCLIENCYYKPHKLLDQYIKKTAEFEPCDYDPTRICETTFPLSCPISHVISASAPRFDELENNRSLQKLVLGAVYDYTLMSSVAQISGKDGASLLQYGFARIPSFETAIQIDERLVLLSCLKWANSNEDMTLQCPSLYERIAKSLEISEPDNGFEHYLAFYFAMAFAEFVTLGTIFDFPDDEHPLANRRAKLVALKACMEASTKTVYYEEGITKVNSDGHVTGCASSLGRAYDHRDPRGDFDRWLRFQYCEPFYFPDNSAAADIMFVLKLEGNGQYPPAYIWVAVQSKLHQGKPALPDKPHNIPGYTDKNLLYLDSTTLVGLSCLPYPKDDVDDTLNDSESLGSMSSNKAQLSQKKKQNGRAERKRKRDRILEAMEGLPDRASPDIAGKFSCLRVVASWPAITDIPRFVQRKRDWQDPDRDDGHPLVSLNREIFVELTRKLSPTDALIRYEKKKRTRLLGEAHLARLDSKLQDSETIGRSSIDPETQSQVTEAGSEVDYAIEKSPDMYTGGSAVAALSYMATQTQESANINATIPVDPGRSIPPAPIQSPASQPGPSFKGPRQKTTTSRVPSETKVRAKLTPKDRKDTVQKRERSKVISETRKGKQAAVASTLVPGSRKSARLASKAAGRRTKGLQDHDMDVDEK</sequence>
<feature type="compositionally biased region" description="Basic residues" evidence="1">
    <location>
        <begin position="768"/>
        <end position="782"/>
    </location>
</feature>
<feature type="compositionally biased region" description="Polar residues" evidence="1">
    <location>
        <begin position="888"/>
        <end position="906"/>
    </location>
</feature>
<feature type="region of interest" description="Disordered" evidence="1">
    <location>
        <begin position="887"/>
        <end position="907"/>
    </location>
</feature>